<dbReference type="EMBL" id="GEBQ01031727">
    <property type="protein sequence ID" value="JAT08250.1"/>
    <property type="molecule type" value="Transcribed_RNA"/>
</dbReference>
<accession>A0A1B6K9Y4</accession>
<organism evidence="2">
    <name type="scientific">Graphocephala atropunctata</name>
    <dbReference type="NCBI Taxonomy" id="36148"/>
    <lineage>
        <taxon>Eukaryota</taxon>
        <taxon>Metazoa</taxon>
        <taxon>Ecdysozoa</taxon>
        <taxon>Arthropoda</taxon>
        <taxon>Hexapoda</taxon>
        <taxon>Insecta</taxon>
        <taxon>Pterygota</taxon>
        <taxon>Neoptera</taxon>
        <taxon>Paraneoptera</taxon>
        <taxon>Hemiptera</taxon>
        <taxon>Auchenorrhyncha</taxon>
        <taxon>Membracoidea</taxon>
        <taxon>Cicadellidae</taxon>
        <taxon>Cicadellinae</taxon>
        <taxon>Cicadellini</taxon>
        <taxon>Graphocephala</taxon>
    </lineage>
</organism>
<proteinExistence type="predicted"/>
<evidence type="ECO:0000256" key="1">
    <source>
        <dbReference type="SAM" id="MobiDB-lite"/>
    </source>
</evidence>
<dbReference type="AlphaFoldDB" id="A0A1B6K9Y4"/>
<gene>
    <name evidence="2" type="ORF">g.1520</name>
</gene>
<feature type="non-terminal residue" evidence="2">
    <location>
        <position position="1"/>
    </location>
</feature>
<protein>
    <submittedName>
        <fullName evidence="2">Uncharacterized protein</fullName>
    </submittedName>
</protein>
<name>A0A1B6K9Y4_9HEMI</name>
<reference evidence="2" key="1">
    <citation type="submission" date="2015-11" db="EMBL/GenBank/DDBJ databases">
        <title>De novo transcriptome assembly of four potential Pierce s Disease insect vectors from Arizona vineyards.</title>
        <authorList>
            <person name="Tassone E.E."/>
        </authorList>
    </citation>
    <scope>NUCLEOTIDE SEQUENCE</scope>
</reference>
<sequence>PKPNRLEMERWYELRRVNRCLSYLKDRERVKRCQRLYSWPKRRGLTTLQGASAKGHLGVKRCLLHPVDARRKRRKCKGQLCYRSRYSKKVNRRHFRRRARRRVRSRARRRIRRHR</sequence>
<evidence type="ECO:0000313" key="2">
    <source>
        <dbReference type="EMBL" id="JAT08250.1"/>
    </source>
</evidence>
<feature type="region of interest" description="Disordered" evidence="1">
    <location>
        <begin position="91"/>
        <end position="115"/>
    </location>
</feature>